<evidence type="ECO:0000256" key="1">
    <source>
        <dbReference type="SAM" id="SignalP"/>
    </source>
</evidence>
<evidence type="ECO:0000313" key="3">
    <source>
        <dbReference type="Proteomes" id="UP000186309"/>
    </source>
</evidence>
<dbReference type="PANTHER" id="PTHR30024:SF42">
    <property type="entry name" value="ALIPHATIC SULFONATES-BINDING PROTEIN-RELATED"/>
    <property type="match status" value="1"/>
</dbReference>
<dbReference type="Gene3D" id="3.40.190.10">
    <property type="entry name" value="Periplasmic binding protein-like II"/>
    <property type="match status" value="2"/>
</dbReference>
<accession>A0A1U7CKP0</accession>
<sequence length="392" mass="41337">MNPRTPRRPILAIARAILAASCIAALALSGGCGKEASGPPGSGPTKVRIGYLGLTCEAAMFAAYENGYYKEEGLDVEFVKTDWDSLRDGLGLGRFDANYHLIMYLLKPIEKGLDVKLTGGIHSGCLRLQAGAKSDIKSVADMKGKRIGVPTALGSPPFLFSSRVLKAAGMDPAKDVEWVAMAPDVLGLALDNGQIDAVCDAEPIGTILLSQNKVRTIADSAVDEPYSGEYCCAVVVSGNLARKDPATAAKVTRALLKGAAWVDLNPTAAAKLSVEKNYVASSVEVNAQAISKLKYTPGVARCRESVLLASKEMKEIGLLGSTTDPTELAKNAWQDLDGVTDEWLKGLKVEKVAGGGPPPPMDPDRLAALFASAKDFRFMCDNCESGGDLCGQ</sequence>
<dbReference type="EMBL" id="CP019082">
    <property type="protein sequence ID" value="APW59505.1"/>
    <property type="molecule type" value="Genomic_DNA"/>
</dbReference>
<proteinExistence type="predicted"/>
<keyword evidence="1" id="KW-0732">Signal</keyword>
<dbReference type="RefSeq" id="WP_168189307.1">
    <property type="nucleotide sequence ID" value="NZ_CP019082.1"/>
</dbReference>
<protein>
    <submittedName>
        <fullName evidence="2">Aliphatic sulfonates-binding protein</fullName>
    </submittedName>
</protein>
<dbReference type="Proteomes" id="UP000186309">
    <property type="component" value="Chromosome"/>
</dbReference>
<dbReference type="Pfam" id="PF13379">
    <property type="entry name" value="NMT1_2"/>
    <property type="match status" value="1"/>
</dbReference>
<evidence type="ECO:0000313" key="2">
    <source>
        <dbReference type="EMBL" id="APW59505.1"/>
    </source>
</evidence>
<feature type="signal peptide" evidence="1">
    <location>
        <begin position="1"/>
        <end position="27"/>
    </location>
</feature>
<name>A0A1U7CKP0_9BACT</name>
<reference evidence="3" key="1">
    <citation type="submission" date="2016-12" db="EMBL/GenBank/DDBJ databases">
        <title>Comparative genomics of four Isosphaeraceae planctomycetes: a common pool of plasmids and glycoside hydrolase genes.</title>
        <authorList>
            <person name="Ivanova A."/>
        </authorList>
    </citation>
    <scope>NUCLEOTIDE SEQUENCE [LARGE SCALE GENOMIC DNA]</scope>
    <source>
        <strain evidence="3">PX4</strain>
    </source>
</reference>
<keyword evidence="3" id="KW-1185">Reference proteome</keyword>
<dbReference type="AlphaFoldDB" id="A0A1U7CKP0"/>
<dbReference type="KEGG" id="pbor:BSF38_00929"/>
<organism evidence="2 3">
    <name type="scientific">Paludisphaera borealis</name>
    <dbReference type="NCBI Taxonomy" id="1387353"/>
    <lineage>
        <taxon>Bacteria</taxon>
        <taxon>Pseudomonadati</taxon>
        <taxon>Planctomycetota</taxon>
        <taxon>Planctomycetia</taxon>
        <taxon>Isosphaerales</taxon>
        <taxon>Isosphaeraceae</taxon>
        <taxon>Paludisphaera</taxon>
    </lineage>
</organism>
<dbReference type="SUPFAM" id="SSF53850">
    <property type="entry name" value="Periplasmic binding protein-like II"/>
    <property type="match status" value="1"/>
</dbReference>
<dbReference type="PANTHER" id="PTHR30024">
    <property type="entry name" value="ALIPHATIC SULFONATES-BINDING PROTEIN-RELATED"/>
    <property type="match status" value="1"/>
</dbReference>
<feature type="chain" id="PRO_5013001931" evidence="1">
    <location>
        <begin position="28"/>
        <end position="392"/>
    </location>
</feature>
<dbReference type="STRING" id="1387353.BSF38_00929"/>
<gene>
    <name evidence="2" type="primary">ssuA</name>
    <name evidence="2" type="ORF">BSF38_00929</name>
</gene>
<dbReference type="PROSITE" id="PS51257">
    <property type="entry name" value="PROKAR_LIPOPROTEIN"/>
    <property type="match status" value="1"/>
</dbReference>